<dbReference type="EMBL" id="CP070608">
    <property type="protein sequence ID" value="QSE97935.1"/>
    <property type="molecule type" value="Genomic_DNA"/>
</dbReference>
<dbReference type="AlphaFoldDB" id="A0A974WH15"/>
<dbReference type="Gene3D" id="3.30.9.10">
    <property type="entry name" value="D-Amino Acid Oxidase, subunit A, domain 2"/>
    <property type="match status" value="1"/>
</dbReference>
<dbReference type="PANTHER" id="PTHR13847">
    <property type="entry name" value="SARCOSINE DEHYDROGENASE-RELATED"/>
    <property type="match status" value="1"/>
</dbReference>
<evidence type="ECO:0000313" key="2">
    <source>
        <dbReference type="EMBL" id="QSE97935.1"/>
    </source>
</evidence>
<dbReference type="Pfam" id="PF01266">
    <property type="entry name" value="DAO"/>
    <property type="match status" value="1"/>
</dbReference>
<dbReference type="InterPro" id="IPR036188">
    <property type="entry name" value="FAD/NAD-bd_sf"/>
</dbReference>
<evidence type="ECO:0000313" key="3">
    <source>
        <dbReference type="Proteomes" id="UP000662783"/>
    </source>
</evidence>
<accession>A0A974WH15</accession>
<dbReference type="SUPFAM" id="SSF54373">
    <property type="entry name" value="FAD-linked reductases, C-terminal domain"/>
    <property type="match status" value="1"/>
</dbReference>
<proteinExistence type="predicted"/>
<gene>
    <name evidence="2" type="ORF">JR347_02270</name>
</gene>
<dbReference type="SUPFAM" id="SSF51971">
    <property type="entry name" value="Nucleotide-binding domain"/>
    <property type="match status" value="1"/>
</dbReference>
<dbReference type="RefSeq" id="WP_205722443.1">
    <property type="nucleotide sequence ID" value="NZ_CP070608.1"/>
</dbReference>
<dbReference type="PANTHER" id="PTHR13847:SF261">
    <property type="entry name" value="FAD-DEPENDENT OXIDOREDUCTASE FAMILY PROTEIN"/>
    <property type="match status" value="1"/>
</dbReference>
<evidence type="ECO:0000259" key="1">
    <source>
        <dbReference type="Pfam" id="PF01266"/>
    </source>
</evidence>
<organism evidence="2 3">
    <name type="scientific">Fulvivirga lutea</name>
    <dbReference type="NCBI Taxonomy" id="2810512"/>
    <lineage>
        <taxon>Bacteria</taxon>
        <taxon>Pseudomonadati</taxon>
        <taxon>Bacteroidota</taxon>
        <taxon>Cytophagia</taxon>
        <taxon>Cytophagales</taxon>
        <taxon>Fulvivirgaceae</taxon>
        <taxon>Fulvivirga</taxon>
    </lineage>
</organism>
<reference evidence="2" key="1">
    <citation type="submission" date="2021-02" db="EMBL/GenBank/DDBJ databases">
        <title>Fulvivirga sp. S481 isolated from sea water.</title>
        <authorList>
            <person name="Bae S.S."/>
            <person name="Baek K."/>
        </authorList>
    </citation>
    <scope>NUCLEOTIDE SEQUENCE</scope>
    <source>
        <strain evidence="2">S481</strain>
    </source>
</reference>
<protein>
    <submittedName>
        <fullName evidence="2">FAD-binding oxidoreductase</fullName>
    </submittedName>
</protein>
<keyword evidence="3" id="KW-1185">Reference proteome</keyword>
<sequence>MNKDFDFIIVGKGLAGITLAHHLVKLGKSVLLFDDKDGQSSSRVAAGLYNPVTGRKMVKTWKADQLFSYLESYYLEVQKLSEEEFFIPRAIYRPFLSTEEQNEWSARSADAAYEPYIKEIHFRSINDAVNNPFGGVELKHSGFLKVSTFLECATEQLLNEDGFNLIQEKFDEKLLKITETGTEYKGKSASKIIFCEGVQSNKSKFFDWLPFKPVKGDILTIEADIKTSLIINRGIFVIQIDKNRFKVGSTYNNYDLTIEPSQEGRATLEQKLKELISVNYKVVDHIAGIRPATKDRKPIIGMHPNYENVGIFNGLGTKGVSLAPYFANQFALHLVNQSALDKEVAIERYYALFNDDNN</sequence>
<dbReference type="GO" id="GO:0005737">
    <property type="term" value="C:cytoplasm"/>
    <property type="evidence" value="ECO:0007669"/>
    <property type="project" value="TreeGrafter"/>
</dbReference>
<dbReference type="InterPro" id="IPR006076">
    <property type="entry name" value="FAD-dep_OxRdtase"/>
</dbReference>
<feature type="domain" description="FAD dependent oxidoreductase" evidence="1">
    <location>
        <begin position="6"/>
        <end position="328"/>
    </location>
</feature>
<dbReference type="Gene3D" id="3.50.50.60">
    <property type="entry name" value="FAD/NAD(P)-binding domain"/>
    <property type="match status" value="1"/>
</dbReference>
<dbReference type="KEGG" id="fuv:JR347_02270"/>
<name>A0A974WH15_9BACT</name>
<dbReference type="Proteomes" id="UP000662783">
    <property type="component" value="Chromosome"/>
</dbReference>